<protein>
    <submittedName>
        <fullName evidence="1">Uncharacterized protein</fullName>
    </submittedName>
</protein>
<dbReference type="HOGENOM" id="CLU_2405532_0_0_1"/>
<name>A0A0C3LHJ1_9AGAM</name>
<keyword evidence="2" id="KW-1185">Reference proteome</keyword>
<evidence type="ECO:0000313" key="1">
    <source>
        <dbReference type="EMBL" id="KIO33428.1"/>
    </source>
</evidence>
<accession>A0A0C3LHJ1</accession>
<dbReference type="Proteomes" id="UP000054248">
    <property type="component" value="Unassembled WGS sequence"/>
</dbReference>
<evidence type="ECO:0000313" key="2">
    <source>
        <dbReference type="Proteomes" id="UP000054248"/>
    </source>
</evidence>
<dbReference type="EMBL" id="KN822948">
    <property type="protein sequence ID" value="KIO33428.1"/>
    <property type="molecule type" value="Genomic_DNA"/>
</dbReference>
<organism evidence="1 2">
    <name type="scientific">Tulasnella calospora MUT 4182</name>
    <dbReference type="NCBI Taxonomy" id="1051891"/>
    <lineage>
        <taxon>Eukaryota</taxon>
        <taxon>Fungi</taxon>
        <taxon>Dikarya</taxon>
        <taxon>Basidiomycota</taxon>
        <taxon>Agaricomycotina</taxon>
        <taxon>Agaricomycetes</taxon>
        <taxon>Cantharellales</taxon>
        <taxon>Tulasnellaceae</taxon>
        <taxon>Tulasnella</taxon>
    </lineage>
</organism>
<sequence length="92" mass="10489">MVARVGSAFMMVRVYYSLARDRRDSCFCRSWLLVDPTPLYLREGLGLGSFTSRKPGARSRRAGLHAVGTGQHYSFRRVAARLRTRKILLSVR</sequence>
<proteinExistence type="predicted"/>
<reference evidence="1 2" key="1">
    <citation type="submission" date="2014-04" db="EMBL/GenBank/DDBJ databases">
        <authorList>
            <consortium name="DOE Joint Genome Institute"/>
            <person name="Kuo A."/>
            <person name="Girlanda M."/>
            <person name="Perotto S."/>
            <person name="Kohler A."/>
            <person name="Nagy L.G."/>
            <person name="Floudas D."/>
            <person name="Copeland A."/>
            <person name="Barry K.W."/>
            <person name="Cichocki N."/>
            <person name="Veneault-Fourrey C."/>
            <person name="LaButti K."/>
            <person name="Lindquist E.A."/>
            <person name="Lipzen A."/>
            <person name="Lundell T."/>
            <person name="Morin E."/>
            <person name="Murat C."/>
            <person name="Sun H."/>
            <person name="Tunlid A."/>
            <person name="Henrissat B."/>
            <person name="Grigoriev I.V."/>
            <person name="Hibbett D.S."/>
            <person name="Martin F."/>
            <person name="Nordberg H.P."/>
            <person name="Cantor M.N."/>
            <person name="Hua S.X."/>
        </authorList>
    </citation>
    <scope>NUCLEOTIDE SEQUENCE [LARGE SCALE GENOMIC DNA]</scope>
    <source>
        <strain evidence="1 2">MUT 4182</strain>
    </source>
</reference>
<dbReference type="AlphaFoldDB" id="A0A0C3LHJ1"/>
<gene>
    <name evidence="1" type="ORF">M407DRAFT_192129</name>
</gene>
<reference evidence="2" key="2">
    <citation type="submission" date="2015-01" db="EMBL/GenBank/DDBJ databases">
        <title>Evolutionary Origins and Diversification of the Mycorrhizal Mutualists.</title>
        <authorList>
            <consortium name="DOE Joint Genome Institute"/>
            <consortium name="Mycorrhizal Genomics Consortium"/>
            <person name="Kohler A."/>
            <person name="Kuo A."/>
            <person name="Nagy L.G."/>
            <person name="Floudas D."/>
            <person name="Copeland A."/>
            <person name="Barry K.W."/>
            <person name="Cichocki N."/>
            <person name="Veneault-Fourrey C."/>
            <person name="LaButti K."/>
            <person name="Lindquist E.A."/>
            <person name="Lipzen A."/>
            <person name="Lundell T."/>
            <person name="Morin E."/>
            <person name="Murat C."/>
            <person name="Riley R."/>
            <person name="Ohm R."/>
            <person name="Sun H."/>
            <person name="Tunlid A."/>
            <person name="Henrissat B."/>
            <person name="Grigoriev I.V."/>
            <person name="Hibbett D.S."/>
            <person name="Martin F."/>
        </authorList>
    </citation>
    <scope>NUCLEOTIDE SEQUENCE [LARGE SCALE GENOMIC DNA]</scope>
    <source>
        <strain evidence="2">MUT 4182</strain>
    </source>
</reference>